<gene>
    <name evidence="2" type="ORF">GCM10025862_29930</name>
</gene>
<evidence type="ECO:0000313" key="3">
    <source>
        <dbReference type="Proteomes" id="UP001157109"/>
    </source>
</evidence>
<protein>
    <submittedName>
        <fullName evidence="2">Uncharacterized protein</fullName>
    </submittedName>
</protein>
<keyword evidence="3" id="KW-1185">Reference proteome</keyword>
<accession>A0ABQ6HSH1</accession>
<feature type="region of interest" description="Disordered" evidence="1">
    <location>
        <begin position="72"/>
        <end position="96"/>
    </location>
</feature>
<evidence type="ECO:0000313" key="2">
    <source>
        <dbReference type="EMBL" id="GMA20972.1"/>
    </source>
</evidence>
<proteinExistence type="predicted"/>
<name>A0ABQ6HSH1_9MICO</name>
<comment type="caution">
    <text evidence="2">The sequence shown here is derived from an EMBL/GenBank/DDBJ whole genome shotgun (WGS) entry which is preliminary data.</text>
</comment>
<evidence type="ECO:0000256" key="1">
    <source>
        <dbReference type="SAM" id="MobiDB-lite"/>
    </source>
</evidence>
<dbReference type="Proteomes" id="UP001157109">
    <property type="component" value="Unassembled WGS sequence"/>
</dbReference>
<reference evidence="3" key="1">
    <citation type="journal article" date="2019" name="Int. J. Syst. Evol. Microbiol.">
        <title>The Global Catalogue of Microorganisms (GCM) 10K type strain sequencing project: providing services to taxonomists for standard genome sequencing and annotation.</title>
        <authorList>
            <consortium name="The Broad Institute Genomics Platform"/>
            <consortium name="The Broad Institute Genome Sequencing Center for Infectious Disease"/>
            <person name="Wu L."/>
            <person name="Ma J."/>
        </authorList>
    </citation>
    <scope>NUCLEOTIDE SEQUENCE [LARGE SCALE GENOMIC DNA]</scope>
    <source>
        <strain evidence="3">NBRC 105830</strain>
    </source>
</reference>
<organism evidence="2 3">
    <name type="scientific">Arsenicicoccus piscis</name>
    <dbReference type="NCBI Taxonomy" id="673954"/>
    <lineage>
        <taxon>Bacteria</taxon>
        <taxon>Bacillati</taxon>
        <taxon>Actinomycetota</taxon>
        <taxon>Actinomycetes</taxon>
        <taxon>Micrococcales</taxon>
        <taxon>Intrasporangiaceae</taxon>
        <taxon>Arsenicicoccus</taxon>
    </lineage>
</organism>
<sequence length="96" mass="9870">MVARDQPNSFSIGSMSTPVDERKAAAATRAASVTAATIQARCRRAGMAASRSGVGDERSGLDELVIGTPRRQHAGLGADPTIVPAGQPICVTPPTR</sequence>
<dbReference type="EMBL" id="BSUJ01000001">
    <property type="protein sequence ID" value="GMA20972.1"/>
    <property type="molecule type" value="Genomic_DNA"/>
</dbReference>